<proteinExistence type="predicted"/>
<evidence type="ECO:0000313" key="2">
    <source>
        <dbReference type="Proteomes" id="UP000699462"/>
    </source>
</evidence>
<accession>A0A8T0DR58</accession>
<sequence length="131" mass="14179">MLVKRSLRTTCGLIDLVSASIVSENLGRQSSRLRVAGCTQYAVAPEFDSMHAAVKLPDPTEIRVPNTAKGTSVADSSLHCLTYDTHIRFALIAAPTEQSFHHIGINESGNCSITSMSNAGRKAWCIDGFRE</sequence>
<dbReference type="Proteomes" id="UP000699462">
    <property type="component" value="Unassembled WGS sequence"/>
</dbReference>
<reference evidence="1 2" key="1">
    <citation type="submission" date="2019-07" db="EMBL/GenBank/DDBJ databases">
        <title>Annotation for the trematode Paragonimus westermani.</title>
        <authorList>
            <person name="Choi Y.-J."/>
        </authorList>
    </citation>
    <scope>NUCLEOTIDE SEQUENCE [LARGE SCALE GENOMIC DNA]</scope>
    <source>
        <strain evidence="1">180907_Pwestermani</strain>
    </source>
</reference>
<keyword evidence="2" id="KW-1185">Reference proteome</keyword>
<dbReference type="AlphaFoldDB" id="A0A8T0DR58"/>
<dbReference type="EMBL" id="JTDF01001287">
    <property type="protein sequence ID" value="KAF8570233.1"/>
    <property type="molecule type" value="Genomic_DNA"/>
</dbReference>
<gene>
    <name evidence="1" type="ORF">P879_01945</name>
</gene>
<protein>
    <submittedName>
        <fullName evidence="1">Uncharacterized protein</fullName>
    </submittedName>
</protein>
<name>A0A8T0DR58_9TREM</name>
<organism evidence="1 2">
    <name type="scientific">Paragonimus westermani</name>
    <dbReference type="NCBI Taxonomy" id="34504"/>
    <lineage>
        <taxon>Eukaryota</taxon>
        <taxon>Metazoa</taxon>
        <taxon>Spiralia</taxon>
        <taxon>Lophotrochozoa</taxon>
        <taxon>Platyhelminthes</taxon>
        <taxon>Trematoda</taxon>
        <taxon>Digenea</taxon>
        <taxon>Plagiorchiida</taxon>
        <taxon>Troglotremata</taxon>
        <taxon>Troglotrematidae</taxon>
        <taxon>Paragonimus</taxon>
    </lineage>
</organism>
<evidence type="ECO:0000313" key="1">
    <source>
        <dbReference type="EMBL" id="KAF8570233.1"/>
    </source>
</evidence>
<comment type="caution">
    <text evidence="1">The sequence shown here is derived from an EMBL/GenBank/DDBJ whole genome shotgun (WGS) entry which is preliminary data.</text>
</comment>